<evidence type="ECO:0000259" key="3">
    <source>
        <dbReference type="Pfam" id="PF07687"/>
    </source>
</evidence>
<sequence length="416" mass="46122">MNFEKLYTLLDKKSDEMIKNRRYLHEHPEVSFQEEKTSEFILKHYADKDVKVEYPLGTHGIKVTIDSGKPGKTVALRADFDALPIQEETDLPFASKNGAMHACGHDGHTAYLLALADCLIELKSEFTGKVVILHQHAEEAPPGGAKEMIEAGALEGVDAVFGCHFMNMMQPGKAYYHAGPTQHARSKFIIKVQGQGGHASMPQDANDAILIASQVVINLQSIVSRRISSMESAVLTIGSFDGKGQANIIKDCVTLEGDVRCLTDETNHFIEREIRRICVGIAQAYACEIKVDYTIDYPVLYNDTKLTEFVYKTLQKAKIPELKGVEDSGIQNPSEDFAYYAQVKPACFFYIGAKPDAEAVYPHHHPKFEINEEALMLAAKSVGTIALQYLNDPCICDEKCQCEPACDCGESCDCRE</sequence>
<feature type="binding site" evidence="2">
    <location>
        <position position="139"/>
    </location>
    <ligand>
        <name>Mn(2+)</name>
        <dbReference type="ChEBI" id="CHEBI:29035"/>
        <label>2</label>
    </ligand>
</feature>
<dbReference type="FunFam" id="3.30.70.360:FF:000001">
    <property type="entry name" value="N-acetyldiaminopimelate deacetylase"/>
    <property type="match status" value="1"/>
</dbReference>
<evidence type="ECO:0000313" key="4">
    <source>
        <dbReference type="EMBL" id="KXB42062.1"/>
    </source>
</evidence>
<dbReference type="SUPFAM" id="SSF55031">
    <property type="entry name" value="Bacterial exopeptidase dimerisation domain"/>
    <property type="match status" value="1"/>
</dbReference>
<dbReference type="AlphaFoldDB" id="A0A133YFU0"/>
<keyword evidence="2" id="KW-0464">Manganese</keyword>
<dbReference type="PIRSF" id="PIRSF005962">
    <property type="entry name" value="Pept_M20D_amidohydro"/>
    <property type="match status" value="1"/>
</dbReference>
<dbReference type="Pfam" id="PF07687">
    <property type="entry name" value="M20_dimer"/>
    <property type="match status" value="1"/>
</dbReference>
<dbReference type="InterPro" id="IPR036264">
    <property type="entry name" value="Bact_exopeptidase_dim_dom"/>
</dbReference>
<dbReference type="STRING" id="1497955.HMPREF1872_00537"/>
<dbReference type="OrthoDB" id="9776731at2"/>
<feature type="domain" description="Peptidase M20 dimerisation" evidence="3">
    <location>
        <begin position="188"/>
        <end position="278"/>
    </location>
</feature>
<keyword evidence="1 4" id="KW-0378">Hydrolase</keyword>
<dbReference type="Gene3D" id="3.30.70.360">
    <property type="match status" value="1"/>
</dbReference>
<feature type="binding site" evidence="2">
    <location>
        <position position="105"/>
    </location>
    <ligand>
        <name>Mn(2+)</name>
        <dbReference type="ChEBI" id="CHEBI:29035"/>
        <label>2</label>
    </ligand>
</feature>
<evidence type="ECO:0000313" key="5">
    <source>
        <dbReference type="Proteomes" id="UP000070080"/>
    </source>
</evidence>
<dbReference type="PATRIC" id="fig|1497955.3.peg.518"/>
<feature type="binding site" evidence="2">
    <location>
        <position position="164"/>
    </location>
    <ligand>
        <name>Mn(2+)</name>
        <dbReference type="ChEBI" id="CHEBI:29035"/>
        <label>2</label>
    </ligand>
</feature>
<dbReference type="GO" id="GO:0046872">
    <property type="term" value="F:metal ion binding"/>
    <property type="evidence" value="ECO:0007669"/>
    <property type="project" value="UniProtKB-KW"/>
</dbReference>
<feature type="binding site" evidence="2">
    <location>
        <position position="103"/>
    </location>
    <ligand>
        <name>Mn(2+)</name>
        <dbReference type="ChEBI" id="CHEBI:29035"/>
        <label>2</label>
    </ligand>
</feature>
<keyword evidence="2" id="KW-0479">Metal-binding</keyword>
<feature type="non-terminal residue" evidence="4">
    <location>
        <position position="416"/>
    </location>
</feature>
<evidence type="ECO:0000256" key="2">
    <source>
        <dbReference type="PIRSR" id="PIRSR005962-1"/>
    </source>
</evidence>
<accession>A0A133YFU0</accession>
<feature type="binding site" evidence="2">
    <location>
        <position position="364"/>
    </location>
    <ligand>
        <name>Mn(2+)</name>
        <dbReference type="ChEBI" id="CHEBI:29035"/>
        <label>2</label>
    </ligand>
</feature>
<dbReference type="PANTHER" id="PTHR11014">
    <property type="entry name" value="PEPTIDASE M20 FAMILY MEMBER"/>
    <property type="match status" value="1"/>
</dbReference>
<dbReference type="InterPro" id="IPR017439">
    <property type="entry name" value="Amidohydrolase"/>
</dbReference>
<evidence type="ECO:0000256" key="1">
    <source>
        <dbReference type="ARBA" id="ARBA00022801"/>
    </source>
</evidence>
<dbReference type="Gene3D" id="3.40.630.10">
    <property type="entry name" value="Zn peptidases"/>
    <property type="match status" value="1"/>
</dbReference>
<dbReference type="SUPFAM" id="SSF53187">
    <property type="entry name" value="Zn-dependent exopeptidases"/>
    <property type="match status" value="1"/>
</dbReference>
<organism evidence="4 5">
    <name type="scientific">Amygdalobacter nucleatus</name>
    <dbReference type="NCBI Taxonomy" id="3029274"/>
    <lineage>
        <taxon>Bacteria</taxon>
        <taxon>Bacillati</taxon>
        <taxon>Bacillota</taxon>
        <taxon>Clostridia</taxon>
        <taxon>Eubacteriales</taxon>
        <taxon>Oscillospiraceae</taxon>
        <taxon>Amygdalobacter</taxon>
    </lineage>
</organism>
<dbReference type="RefSeq" id="WP_082714292.1">
    <property type="nucleotide sequence ID" value="NZ_KQ959571.1"/>
</dbReference>
<dbReference type="Proteomes" id="UP000070080">
    <property type="component" value="Unassembled WGS sequence"/>
</dbReference>
<comment type="cofactor">
    <cofactor evidence="2">
        <name>Mn(2+)</name>
        <dbReference type="ChEBI" id="CHEBI:29035"/>
    </cofactor>
    <text evidence="2">The Mn(2+) ion enhances activity.</text>
</comment>
<dbReference type="Pfam" id="PF01546">
    <property type="entry name" value="Peptidase_M20"/>
    <property type="match status" value="1"/>
</dbReference>
<gene>
    <name evidence="4" type="ORF">HMPREF1872_00537</name>
</gene>
<dbReference type="PANTHER" id="PTHR11014:SF63">
    <property type="entry name" value="METALLOPEPTIDASE, PUTATIVE (AFU_ORTHOLOGUE AFUA_6G09600)-RELATED"/>
    <property type="match status" value="1"/>
</dbReference>
<comment type="caution">
    <text evidence="4">The sequence shown here is derived from an EMBL/GenBank/DDBJ whole genome shotgun (WGS) entry which is preliminary data.</text>
</comment>
<dbReference type="EMBL" id="LSCV01000008">
    <property type="protein sequence ID" value="KXB42062.1"/>
    <property type="molecule type" value="Genomic_DNA"/>
</dbReference>
<name>A0A133YFU0_9FIRM</name>
<dbReference type="GO" id="GO:0019877">
    <property type="term" value="P:diaminopimelate biosynthetic process"/>
    <property type="evidence" value="ECO:0007669"/>
    <property type="project" value="UniProtKB-ARBA"/>
</dbReference>
<dbReference type="InterPro" id="IPR002933">
    <property type="entry name" value="Peptidase_M20"/>
</dbReference>
<dbReference type="NCBIfam" id="TIGR01891">
    <property type="entry name" value="amidohydrolases"/>
    <property type="match status" value="1"/>
</dbReference>
<reference evidence="5" key="1">
    <citation type="submission" date="2016-01" db="EMBL/GenBank/DDBJ databases">
        <authorList>
            <person name="Mitreva M."/>
            <person name="Pepin K.H."/>
            <person name="Mihindukulasuriya K.A."/>
            <person name="Fulton R."/>
            <person name="Fronick C."/>
            <person name="O'Laughlin M."/>
            <person name="Miner T."/>
            <person name="Herter B."/>
            <person name="Rosa B.A."/>
            <person name="Cordes M."/>
            <person name="Tomlinson C."/>
            <person name="Wollam A."/>
            <person name="Palsikar V.B."/>
            <person name="Mardis E.R."/>
            <person name="Wilson R.K."/>
        </authorList>
    </citation>
    <scope>NUCLEOTIDE SEQUENCE [LARGE SCALE GENOMIC DNA]</scope>
    <source>
        <strain evidence="5">KA00274</strain>
    </source>
</reference>
<protein>
    <submittedName>
        <fullName evidence="4">Amidohydrolase</fullName>
    </submittedName>
</protein>
<dbReference type="InterPro" id="IPR011650">
    <property type="entry name" value="Peptidase_M20_dimer"/>
</dbReference>
<proteinExistence type="predicted"/>
<keyword evidence="5" id="KW-1185">Reference proteome</keyword>
<dbReference type="GO" id="GO:0050118">
    <property type="term" value="F:N-acetyldiaminopimelate deacetylase activity"/>
    <property type="evidence" value="ECO:0007669"/>
    <property type="project" value="UniProtKB-ARBA"/>
</dbReference>